<dbReference type="SUPFAM" id="SSF54928">
    <property type="entry name" value="RNA-binding domain, RBD"/>
    <property type="match status" value="1"/>
</dbReference>
<dbReference type="Gramene" id="ONK71178">
    <property type="protein sequence ID" value="ONK71178"/>
    <property type="gene ID" value="A4U43_C04F5610"/>
</dbReference>
<dbReference type="AlphaFoldDB" id="A0A5P1EYH2"/>
<gene>
    <name evidence="1" type="ORF">A4U43_C04F5610</name>
</gene>
<organism evidence="1 2">
    <name type="scientific">Asparagus officinalis</name>
    <name type="common">Garden asparagus</name>
    <dbReference type="NCBI Taxonomy" id="4686"/>
    <lineage>
        <taxon>Eukaryota</taxon>
        <taxon>Viridiplantae</taxon>
        <taxon>Streptophyta</taxon>
        <taxon>Embryophyta</taxon>
        <taxon>Tracheophyta</taxon>
        <taxon>Spermatophyta</taxon>
        <taxon>Magnoliopsida</taxon>
        <taxon>Liliopsida</taxon>
        <taxon>Asparagales</taxon>
        <taxon>Asparagaceae</taxon>
        <taxon>Asparagoideae</taxon>
        <taxon>Asparagus</taxon>
    </lineage>
</organism>
<keyword evidence="2" id="KW-1185">Reference proteome</keyword>
<sequence length="240" mass="27103">MMRSLSAAVSNGDDLSPFICRFFTQFKPEALLHNLRLFTRSKESEIEFFDVKALCHLKSNRVSKGVAKMKKVPNKNQTLWKKLMKDLILEVAFVKSYVNLVDWLSKGFAFVSFMSNRDGYKNINGRVVTKRSIVVDWAVQKKIYVVATKSTSLQDAREELGFGGVGEDDDVGRVDRRLWGTSAAGGRQAWLEVAAGEWRRAELRRRGEPQSVLLGGGRSKWSGGKAARELRATKLGCRRR</sequence>
<evidence type="ECO:0000313" key="2">
    <source>
        <dbReference type="Proteomes" id="UP000243459"/>
    </source>
</evidence>
<dbReference type="GO" id="GO:0003676">
    <property type="term" value="F:nucleic acid binding"/>
    <property type="evidence" value="ECO:0007669"/>
    <property type="project" value="InterPro"/>
</dbReference>
<dbReference type="EMBL" id="CM007384">
    <property type="protein sequence ID" value="ONK71178.1"/>
    <property type="molecule type" value="Genomic_DNA"/>
</dbReference>
<name>A0A5P1EYH2_ASPOF</name>
<evidence type="ECO:0000313" key="1">
    <source>
        <dbReference type="EMBL" id="ONK71178.1"/>
    </source>
</evidence>
<proteinExistence type="predicted"/>
<accession>A0A5P1EYH2</accession>
<dbReference type="Proteomes" id="UP000243459">
    <property type="component" value="Chromosome 4"/>
</dbReference>
<dbReference type="InterPro" id="IPR035979">
    <property type="entry name" value="RBD_domain_sf"/>
</dbReference>
<evidence type="ECO:0008006" key="3">
    <source>
        <dbReference type="Google" id="ProtNLM"/>
    </source>
</evidence>
<reference evidence="2" key="1">
    <citation type="journal article" date="2017" name="Nat. Commun.">
        <title>The asparagus genome sheds light on the origin and evolution of a young Y chromosome.</title>
        <authorList>
            <person name="Harkess A."/>
            <person name="Zhou J."/>
            <person name="Xu C."/>
            <person name="Bowers J.E."/>
            <person name="Van der Hulst R."/>
            <person name="Ayyampalayam S."/>
            <person name="Mercati F."/>
            <person name="Riccardi P."/>
            <person name="McKain M.R."/>
            <person name="Kakrana A."/>
            <person name="Tang H."/>
            <person name="Ray J."/>
            <person name="Groenendijk J."/>
            <person name="Arikit S."/>
            <person name="Mathioni S.M."/>
            <person name="Nakano M."/>
            <person name="Shan H."/>
            <person name="Telgmann-Rauber A."/>
            <person name="Kanno A."/>
            <person name="Yue Z."/>
            <person name="Chen H."/>
            <person name="Li W."/>
            <person name="Chen Y."/>
            <person name="Xu X."/>
            <person name="Zhang Y."/>
            <person name="Luo S."/>
            <person name="Chen H."/>
            <person name="Gao J."/>
            <person name="Mao Z."/>
            <person name="Pires J.C."/>
            <person name="Luo M."/>
            <person name="Kudrna D."/>
            <person name="Wing R.A."/>
            <person name="Meyers B.C."/>
            <person name="Yi K."/>
            <person name="Kong H."/>
            <person name="Lavrijsen P."/>
            <person name="Sunseri F."/>
            <person name="Falavigna A."/>
            <person name="Ye Y."/>
            <person name="Leebens-Mack J.H."/>
            <person name="Chen G."/>
        </authorList>
    </citation>
    <scope>NUCLEOTIDE SEQUENCE [LARGE SCALE GENOMIC DNA]</scope>
    <source>
        <strain evidence="2">cv. DH0086</strain>
    </source>
</reference>
<protein>
    <recommendedName>
        <fullName evidence="3">RRM domain-containing protein</fullName>
    </recommendedName>
</protein>